<name>A0ABD5YY15_9EURY</name>
<evidence type="ECO:0000256" key="1">
    <source>
        <dbReference type="SAM" id="Phobius"/>
    </source>
</evidence>
<dbReference type="Proteomes" id="UP001596417">
    <property type="component" value="Unassembled WGS sequence"/>
</dbReference>
<organism evidence="2 3">
    <name type="scientific">Halocatena marina</name>
    <dbReference type="NCBI Taxonomy" id="2934937"/>
    <lineage>
        <taxon>Archaea</taxon>
        <taxon>Methanobacteriati</taxon>
        <taxon>Methanobacteriota</taxon>
        <taxon>Stenosarchaea group</taxon>
        <taxon>Halobacteria</taxon>
        <taxon>Halobacteriales</taxon>
        <taxon>Natronomonadaceae</taxon>
        <taxon>Halocatena</taxon>
    </lineage>
</organism>
<proteinExistence type="predicted"/>
<dbReference type="EMBL" id="JBHTAX010000004">
    <property type="protein sequence ID" value="MFC7192286.1"/>
    <property type="molecule type" value="Genomic_DNA"/>
</dbReference>
<protein>
    <submittedName>
        <fullName evidence="2">Uncharacterized protein</fullName>
    </submittedName>
</protein>
<dbReference type="AlphaFoldDB" id="A0ABD5YY15"/>
<dbReference type="GeneID" id="76201959"/>
<evidence type="ECO:0000313" key="2">
    <source>
        <dbReference type="EMBL" id="MFC7192286.1"/>
    </source>
</evidence>
<comment type="caution">
    <text evidence="2">The sequence shown here is derived from an EMBL/GenBank/DDBJ whole genome shotgun (WGS) entry which is preliminary data.</text>
</comment>
<reference evidence="2 3" key="1">
    <citation type="journal article" date="2019" name="Int. J. Syst. Evol. Microbiol.">
        <title>The Global Catalogue of Microorganisms (GCM) 10K type strain sequencing project: providing services to taxonomists for standard genome sequencing and annotation.</title>
        <authorList>
            <consortium name="The Broad Institute Genomics Platform"/>
            <consortium name="The Broad Institute Genome Sequencing Center for Infectious Disease"/>
            <person name="Wu L."/>
            <person name="Ma J."/>
        </authorList>
    </citation>
    <scope>NUCLEOTIDE SEQUENCE [LARGE SCALE GENOMIC DNA]</scope>
    <source>
        <strain evidence="2 3">RDMS1</strain>
    </source>
</reference>
<dbReference type="RefSeq" id="WP_248909841.1">
    <property type="nucleotide sequence ID" value="NZ_CP109980.1"/>
</dbReference>
<feature type="transmembrane region" description="Helical" evidence="1">
    <location>
        <begin position="29"/>
        <end position="47"/>
    </location>
</feature>
<evidence type="ECO:0000313" key="3">
    <source>
        <dbReference type="Proteomes" id="UP001596417"/>
    </source>
</evidence>
<keyword evidence="1" id="KW-0812">Transmembrane</keyword>
<gene>
    <name evidence="2" type="ORF">ACFQL7_22360</name>
</gene>
<keyword evidence="1" id="KW-1133">Transmembrane helix</keyword>
<keyword evidence="3" id="KW-1185">Reference proteome</keyword>
<keyword evidence="1" id="KW-0472">Membrane</keyword>
<sequence length="57" mass="6331">MPKPSRRVLGLFSVIAAFSVLLRFDAGEVVQGVVLTGVYTLLLWGMWKHKNGELSEN</sequence>
<accession>A0ABD5YY15</accession>